<dbReference type="SUPFAM" id="SSF81383">
    <property type="entry name" value="F-box domain"/>
    <property type="match status" value="1"/>
</dbReference>
<protein>
    <recommendedName>
        <fullName evidence="2">F-box domain-containing protein</fullName>
    </recommendedName>
</protein>
<dbReference type="STRING" id="252740.A0A423VM68"/>
<dbReference type="CDD" id="cd09917">
    <property type="entry name" value="F-box_SF"/>
    <property type="match status" value="1"/>
</dbReference>
<dbReference type="EMBL" id="LJZO01000039">
    <property type="protein sequence ID" value="ROV92108.1"/>
    <property type="molecule type" value="Genomic_DNA"/>
</dbReference>
<keyword evidence="4" id="KW-1185">Reference proteome</keyword>
<dbReference type="OrthoDB" id="3642468at2759"/>
<evidence type="ECO:0000256" key="1">
    <source>
        <dbReference type="SAM" id="MobiDB-lite"/>
    </source>
</evidence>
<feature type="region of interest" description="Disordered" evidence="1">
    <location>
        <begin position="1"/>
        <end position="62"/>
    </location>
</feature>
<evidence type="ECO:0000313" key="4">
    <source>
        <dbReference type="Proteomes" id="UP000284375"/>
    </source>
</evidence>
<dbReference type="InterPro" id="IPR036047">
    <property type="entry name" value="F-box-like_dom_sf"/>
</dbReference>
<dbReference type="InterPro" id="IPR001810">
    <property type="entry name" value="F-box_dom"/>
</dbReference>
<sequence>MPPTTDTQEKESPVPDGTDLATITKPLGSADRVADDGSLTVYSKRSERQRKKQQLKKSKPRGEHRSLLDLPFDILIDVLAFLRPSDVFRLSRTCRPLNHFLLVEHAALVSRSIIQLRYSCLEKCLRLPVLISDMDDLHLSALLQAPERQKKLDIHRRPYYQHVKPPDPSLVCTCLTCVLRWIVLCLAVDFAHWQGHLDAGDPLPVIPRGRQPGWNSRLLDSNAAVVERAVNTSSGGRASPLWYAAILEAHLDSTVRSIRRHSANKGNKRPRFRMTPADAVSGADAFLQRSGPPSADFPFHRDNYYMLEAYLPNRCWLKEEGRWGYMPAEQHEKDLEQIKRWWTPASKRPATVEAKDDVVN</sequence>
<feature type="domain" description="F-box" evidence="2">
    <location>
        <begin position="64"/>
        <end position="116"/>
    </location>
</feature>
<organism evidence="3 4">
    <name type="scientific">Cytospora chrysosperma</name>
    <name type="common">Cytospora canker fungus</name>
    <name type="synonym">Sphaeria chrysosperma</name>
    <dbReference type="NCBI Taxonomy" id="252740"/>
    <lineage>
        <taxon>Eukaryota</taxon>
        <taxon>Fungi</taxon>
        <taxon>Dikarya</taxon>
        <taxon>Ascomycota</taxon>
        <taxon>Pezizomycotina</taxon>
        <taxon>Sordariomycetes</taxon>
        <taxon>Sordariomycetidae</taxon>
        <taxon>Diaporthales</taxon>
        <taxon>Cytosporaceae</taxon>
        <taxon>Cytospora</taxon>
    </lineage>
</organism>
<comment type="caution">
    <text evidence="3">The sequence shown here is derived from an EMBL/GenBank/DDBJ whole genome shotgun (WGS) entry which is preliminary data.</text>
</comment>
<reference evidence="3 4" key="1">
    <citation type="submission" date="2015-09" db="EMBL/GenBank/DDBJ databases">
        <title>Host preference determinants of Valsa canker pathogens revealed by comparative genomics.</title>
        <authorList>
            <person name="Yin Z."/>
            <person name="Huang L."/>
        </authorList>
    </citation>
    <scope>NUCLEOTIDE SEQUENCE [LARGE SCALE GENOMIC DNA]</scope>
    <source>
        <strain evidence="3 4">YSFL</strain>
    </source>
</reference>
<accession>A0A423VM68</accession>
<evidence type="ECO:0000313" key="3">
    <source>
        <dbReference type="EMBL" id="ROV92108.1"/>
    </source>
</evidence>
<gene>
    <name evidence="3" type="ORF">VSDG_07543</name>
</gene>
<name>A0A423VM68_CYTCH</name>
<dbReference type="AlphaFoldDB" id="A0A423VM68"/>
<feature type="compositionally biased region" description="Basic residues" evidence="1">
    <location>
        <begin position="47"/>
        <end position="59"/>
    </location>
</feature>
<dbReference type="Pfam" id="PF12937">
    <property type="entry name" value="F-box-like"/>
    <property type="match status" value="1"/>
</dbReference>
<dbReference type="Proteomes" id="UP000284375">
    <property type="component" value="Unassembled WGS sequence"/>
</dbReference>
<dbReference type="PROSITE" id="PS50181">
    <property type="entry name" value="FBOX"/>
    <property type="match status" value="1"/>
</dbReference>
<proteinExistence type="predicted"/>
<evidence type="ECO:0000259" key="2">
    <source>
        <dbReference type="PROSITE" id="PS50181"/>
    </source>
</evidence>